<comment type="caution">
    <text evidence="1">The sequence shown here is derived from an EMBL/GenBank/DDBJ whole genome shotgun (WGS) entry which is preliminary data.</text>
</comment>
<gene>
    <name evidence="1" type="ORF">GCM10010466_29550</name>
</gene>
<evidence type="ECO:0000313" key="1">
    <source>
        <dbReference type="EMBL" id="GAA3136828.1"/>
    </source>
</evidence>
<evidence type="ECO:0000313" key="2">
    <source>
        <dbReference type="Proteomes" id="UP001500320"/>
    </source>
</evidence>
<organism evidence="1 2">
    <name type="scientific">Planomonospora alba</name>
    <dbReference type="NCBI Taxonomy" id="161354"/>
    <lineage>
        <taxon>Bacteria</taxon>
        <taxon>Bacillati</taxon>
        <taxon>Actinomycetota</taxon>
        <taxon>Actinomycetes</taxon>
        <taxon>Streptosporangiales</taxon>
        <taxon>Streptosporangiaceae</taxon>
        <taxon>Planomonospora</taxon>
    </lineage>
</organism>
<name>A0ABP6N567_9ACTN</name>
<dbReference type="EMBL" id="BAAAUT010000021">
    <property type="protein sequence ID" value="GAA3136828.1"/>
    <property type="molecule type" value="Genomic_DNA"/>
</dbReference>
<reference evidence="2" key="1">
    <citation type="journal article" date="2019" name="Int. J. Syst. Evol. Microbiol.">
        <title>The Global Catalogue of Microorganisms (GCM) 10K type strain sequencing project: providing services to taxonomists for standard genome sequencing and annotation.</title>
        <authorList>
            <consortium name="The Broad Institute Genomics Platform"/>
            <consortium name="The Broad Institute Genome Sequencing Center for Infectious Disease"/>
            <person name="Wu L."/>
            <person name="Ma J."/>
        </authorList>
    </citation>
    <scope>NUCLEOTIDE SEQUENCE [LARGE SCALE GENOMIC DNA]</scope>
    <source>
        <strain evidence="2">JCM 9373</strain>
    </source>
</reference>
<sequence>MTASADIGEDSVIYEDHGTVIYEDDRVMVDRFSFPSGREDFGVHLFPGHSVEDLKKALDCIPDQAGTFVTDAVFGEEYAGLFFRKPRAS</sequence>
<protein>
    <submittedName>
        <fullName evidence="1">Uncharacterized protein</fullName>
    </submittedName>
</protein>
<proteinExistence type="predicted"/>
<accession>A0ABP6N567</accession>
<dbReference type="RefSeq" id="WP_344859753.1">
    <property type="nucleotide sequence ID" value="NZ_BAAAUT010000021.1"/>
</dbReference>
<keyword evidence="2" id="KW-1185">Reference proteome</keyword>
<dbReference type="Proteomes" id="UP001500320">
    <property type="component" value="Unassembled WGS sequence"/>
</dbReference>